<evidence type="ECO:0000256" key="3">
    <source>
        <dbReference type="ARBA" id="ARBA00022801"/>
    </source>
</evidence>
<dbReference type="PANTHER" id="PTHR30231">
    <property type="entry name" value="DNA POLYMERASE III SUBUNIT EPSILON"/>
    <property type="match status" value="1"/>
</dbReference>
<dbReference type="CDD" id="cd06127">
    <property type="entry name" value="DEDDh"/>
    <property type="match status" value="1"/>
</dbReference>
<dbReference type="InterPro" id="IPR006310">
    <property type="entry name" value="DinG"/>
</dbReference>
<dbReference type="InterPro" id="IPR012337">
    <property type="entry name" value="RNaseH-like_sf"/>
</dbReference>
<reference evidence="9" key="1">
    <citation type="journal article" date="2019" name="Int. J. Syst. Evol. Microbiol.">
        <title>The Global Catalogue of Microorganisms (GCM) 10K type strain sequencing project: providing services to taxonomists for standard genome sequencing and annotation.</title>
        <authorList>
            <consortium name="The Broad Institute Genomics Platform"/>
            <consortium name="The Broad Institute Genome Sequencing Center for Infectious Disease"/>
            <person name="Wu L."/>
            <person name="Ma J."/>
        </authorList>
    </citation>
    <scope>NUCLEOTIDE SEQUENCE [LARGE SCALE GENOMIC DNA]</scope>
    <source>
        <strain evidence="9">CCM 7756</strain>
    </source>
</reference>
<dbReference type="Pfam" id="PF13307">
    <property type="entry name" value="Helicase_C_2"/>
    <property type="match status" value="1"/>
</dbReference>
<dbReference type="EC" id="3.1.-.-" evidence="6"/>
<evidence type="ECO:0000256" key="6">
    <source>
        <dbReference type="RuleBase" id="RU364106"/>
    </source>
</evidence>
<dbReference type="InterPro" id="IPR006054">
    <property type="entry name" value="DnaQ"/>
</dbReference>
<keyword evidence="4 6" id="KW-0269">Exonuclease</keyword>
<dbReference type="SUPFAM" id="SSF52540">
    <property type="entry name" value="P-loop containing nucleoside triphosphate hydrolases"/>
    <property type="match status" value="1"/>
</dbReference>
<dbReference type="Gene3D" id="3.30.420.10">
    <property type="entry name" value="Ribonuclease H-like superfamily/Ribonuclease H"/>
    <property type="match status" value="1"/>
</dbReference>
<dbReference type="InterPro" id="IPR006555">
    <property type="entry name" value="ATP-dep_Helicase_C"/>
</dbReference>
<comment type="caution">
    <text evidence="8">The sequence shown here is derived from an EMBL/GenBank/DDBJ whole genome shotgun (WGS) entry which is preliminary data.</text>
</comment>
<protein>
    <recommendedName>
        <fullName evidence="6">3'-5' exonuclease DinG</fullName>
        <ecNumber evidence="6">3.1.-.-</ecNumber>
    </recommendedName>
</protein>
<dbReference type="InterPro" id="IPR027417">
    <property type="entry name" value="P-loop_NTPase"/>
</dbReference>
<dbReference type="Proteomes" id="UP001595637">
    <property type="component" value="Unassembled WGS sequence"/>
</dbReference>
<dbReference type="RefSeq" id="WP_380653838.1">
    <property type="nucleotide sequence ID" value="NZ_JBHRVQ010000001.1"/>
</dbReference>
<proteinExistence type="inferred from homology"/>
<name>A0ABV7N5K5_9STAP</name>
<evidence type="ECO:0000313" key="8">
    <source>
        <dbReference type="EMBL" id="MFC3388407.1"/>
    </source>
</evidence>
<keyword evidence="2 6" id="KW-0547">Nucleotide-binding</keyword>
<dbReference type="Gene3D" id="3.40.50.300">
    <property type="entry name" value="P-loop containing nucleotide triphosphate hydrolases"/>
    <property type="match status" value="2"/>
</dbReference>
<accession>A0ABV7N5K5</accession>
<evidence type="ECO:0000256" key="5">
    <source>
        <dbReference type="ARBA" id="ARBA00022840"/>
    </source>
</evidence>
<dbReference type="NCBIfam" id="TIGR00573">
    <property type="entry name" value="dnaq"/>
    <property type="match status" value="1"/>
</dbReference>
<dbReference type="Pfam" id="PF00929">
    <property type="entry name" value="RNase_T"/>
    <property type="match status" value="1"/>
</dbReference>
<gene>
    <name evidence="6" type="primary">dinG</name>
    <name evidence="8" type="ORF">ACFOEO_07485</name>
</gene>
<dbReference type="SUPFAM" id="SSF53098">
    <property type="entry name" value="Ribonuclease H-like"/>
    <property type="match status" value="1"/>
</dbReference>
<dbReference type="InterPro" id="IPR036397">
    <property type="entry name" value="RNaseH_sf"/>
</dbReference>
<dbReference type="InterPro" id="IPR013520">
    <property type="entry name" value="Ribonucl_H"/>
</dbReference>
<dbReference type="PROSITE" id="PS51193">
    <property type="entry name" value="HELICASE_ATP_BIND_2"/>
    <property type="match status" value="1"/>
</dbReference>
<evidence type="ECO:0000256" key="1">
    <source>
        <dbReference type="ARBA" id="ARBA00022722"/>
    </source>
</evidence>
<dbReference type="SMART" id="SM00491">
    <property type="entry name" value="HELICc2"/>
    <property type="match status" value="1"/>
</dbReference>
<keyword evidence="5 6" id="KW-0067">ATP-binding</keyword>
<evidence type="ECO:0000259" key="7">
    <source>
        <dbReference type="PROSITE" id="PS51193"/>
    </source>
</evidence>
<dbReference type="EMBL" id="JBHRVQ010000001">
    <property type="protein sequence ID" value="MFC3388407.1"/>
    <property type="molecule type" value="Genomic_DNA"/>
</dbReference>
<evidence type="ECO:0000256" key="2">
    <source>
        <dbReference type="ARBA" id="ARBA00022741"/>
    </source>
</evidence>
<keyword evidence="9" id="KW-1185">Reference proteome</keyword>
<dbReference type="PANTHER" id="PTHR30231:SF41">
    <property type="entry name" value="DNA POLYMERASE III SUBUNIT EPSILON"/>
    <property type="match status" value="1"/>
</dbReference>
<comment type="function">
    <text evidence="6">3'-5' exonuclease.</text>
</comment>
<keyword evidence="1 6" id="KW-0540">Nuclease</keyword>
<sequence length="838" mass="95854">MLNEKFAVVDLETAGNNKNEDSIIQLGIVIVQNFKVVKTYTTFLSDETELTPFIKELTNIKTSMLENAPRFEDVAHEIASLLEGCIFTAHNVEFDFGFLQSAFRKCGIRYKPSHLLDTVELAKIFLPTLERLQLNEVAQSLGLDLANAHRADADALATAELLIHLLQKITGLNTETQKQLYHLSKSLKYSLSDILFSVIAESADKPSGHLDHYGSFFMKKPHLMDKTVDPITVRELYDNYVAYSGKEYREEQLRLANEIFEALEQDDDLVVEAYTGVGKTLAFLIASISFHSLFGRKVLVSTSKKILQNQILAEELKVLEQASGLSLGAKSLKGRENYLNVDAFELLLSLEESNTEIVQLKMKLLVWLLETDTGDLAEIHLKGPERAYYRTASIQAGDSSNHLFFDRALAEAREAAFTVTNHYFLMECLKHLPDVESIIIDEAHQLKRSIEERMKTTFSYQTMKFFIGQIGTAGQDRLLTTYFKYNDETSVYLLEDILKHLNQNIDRIFAAAAAGNMEDMRHHIEVSIHHASIFLGTIRGTQNYQVLYNHMYHYQKMLGSLEKGVRTESYYLESDKNPQKIKVHVHEGEIAALRTKVTNVKATIMLSGTLEVNGSFDHLDYWYGEEPFKTLVIRNEALFKQTKIFVPEDIPAYDVQNDDFVTAIVEYIAIYLTETNQKLMVLFSNFELLDKVYEYTEDVETFDDFVVLRQSRATTTEKLLAQFNQLDRCVLLGTSSFNEGINIQSTGSKCLMLTKLPFPVPKKSDFRSFYRTDLPEAVFQFRQIAGRIHRRPEEKGLLLLFDKRVLNRRYKDAFLKYFVPENIIEGDGESFKALLRDL</sequence>
<dbReference type="GO" id="GO:0004527">
    <property type="term" value="F:exonuclease activity"/>
    <property type="evidence" value="ECO:0007669"/>
    <property type="project" value="UniProtKB-KW"/>
</dbReference>
<feature type="domain" description="Helicase ATP-binding" evidence="7">
    <location>
        <begin position="238"/>
        <end position="498"/>
    </location>
</feature>
<evidence type="ECO:0000256" key="4">
    <source>
        <dbReference type="ARBA" id="ARBA00022839"/>
    </source>
</evidence>
<keyword evidence="3 6" id="KW-0378">Hydrolase</keyword>
<dbReference type="InterPro" id="IPR014013">
    <property type="entry name" value="Helic_SF1/SF2_ATP-bd_DinG/Rad3"/>
</dbReference>
<dbReference type="SMART" id="SM00479">
    <property type="entry name" value="EXOIII"/>
    <property type="match status" value="1"/>
</dbReference>
<dbReference type="NCBIfam" id="TIGR01407">
    <property type="entry name" value="dinG_rel"/>
    <property type="match status" value="1"/>
</dbReference>
<evidence type="ECO:0000313" key="9">
    <source>
        <dbReference type="Proteomes" id="UP001595637"/>
    </source>
</evidence>
<dbReference type="Pfam" id="PF00270">
    <property type="entry name" value="DEAD"/>
    <property type="match status" value="1"/>
</dbReference>
<organism evidence="8 9">
    <name type="scientific">Salinicoccus sesuvii</name>
    <dbReference type="NCBI Taxonomy" id="868281"/>
    <lineage>
        <taxon>Bacteria</taxon>
        <taxon>Bacillati</taxon>
        <taxon>Bacillota</taxon>
        <taxon>Bacilli</taxon>
        <taxon>Bacillales</taxon>
        <taxon>Staphylococcaceae</taxon>
        <taxon>Salinicoccus</taxon>
    </lineage>
</organism>
<dbReference type="InterPro" id="IPR011545">
    <property type="entry name" value="DEAD/DEAH_box_helicase_dom"/>
</dbReference>
<comment type="similarity">
    <text evidence="6">Belongs to the helicase family. DinG subfamily. Type 2 sub-subfamily.</text>
</comment>